<keyword evidence="1" id="KW-0812">Transmembrane</keyword>
<keyword evidence="1" id="KW-0472">Membrane</keyword>
<keyword evidence="3" id="KW-1185">Reference proteome</keyword>
<reference evidence="2 3" key="1">
    <citation type="submission" date="2018-09" db="EMBL/GenBank/DDBJ databases">
        <title>Characterization of the phylogenetic diversity of five novel species belonging to the genus Bifidobacterium.</title>
        <authorList>
            <person name="Lugli G.A."/>
            <person name="Duranti S."/>
            <person name="Milani C."/>
        </authorList>
    </citation>
    <scope>NUCLEOTIDE SEQUENCE [LARGE SCALE GENOMIC DNA]</scope>
    <source>
        <strain evidence="2 3">2028B</strain>
    </source>
</reference>
<evidence type="ECO:0000313" key="3">
    <source>
        <dbReference type="Proteomes" id="UP000288607"/>
    </source>
</evidence>
<dbReference type="Proteomes" id="UP000288607">
    <property type="component" value="Unassembled WGS sequence"/>
</dbReference>
<dbReference type="EMBL" id="QXGJ01000008">
    <property type="protein sequence ID" value="RSX50328.1"/>
    <property type="molecule type" value="Genomic_DNA"/>
</dbReference>
<proteinExistence type="predicted"/>
<name>A0A430FC01_9BIFI</name>
<keyword evidence="1" id="KW-1133">Transmembrane helix</keyword>
<accession>A0A430FC01</accession>
<evidence type="ECO:0000256" key="1">
    <source>
        <dbReference type="SAM" id="Phobius"/>
    </source>
</evidence>
<feature type="transmembrane region" description="Helical" evidence="1">
    <location>
        <begin position="74"/>
        <end position="100"/>
    </location>
</feature>
<evidence type="ECO:0000313" key="2">
    <source>
        <dbReference type="EMBL" id="RSX50328.1"/>
    </source>
</evidence>
<sequence length="105" mass="11402">MIRVARALNRGADWDNAWGVADPDGPDAAALAVIRSALEPSWKHGISPLLRIETTIEQIDRDERQRIEEAAAKLSVRVLVPMGLCFLPAFILIGVIPSIISFATG</sequence>
<gene>
    <name evidence="2" type="ORF">D2E23_1651</name>
</gene>
<organism evidence="2 3">
    <name type="scientific">Bifidobacterium callimiconis</name>
    <dbReference type="NCBI Taxonomy" id="2306973"/>
    <lineage>
        <taxon>Bacteria</taxon>
        <taxon>Bacillati</taxon>
        <taxon>Actinomycetota</taxon>
        <taxon>Actinomycetes</taxon>
        <taxon>Bifidobacteriales</taxon>
        <taxon>Bifidobacteriaceae</taxon>
        <taxon>Bifidobacterium</taxon>
    </lineage>
</organism>
<dbReference type="AlphaFoldDB" id="A0A430FC01"/>
<comment type="caution">
    <text evidence="2">The sequence shown here is derived from an EMBL/GenBank/DDBJ whole genome shotgun (WGS) entry which is preliminary data.</text>
</comment>
<protein>
    <submittedName>
        <fullName evidence="2">Type II secretion system protein, pilus assembly</fullName>
    </submittedName>
</protein>